<dbReference type="AlphaFoldDB" id="A0A2G8JT94"/>
<dbReference type="GO" id="GO:0007156">
    <property type="term" value="P:homophilic cell adhesion via plasma membrane adhesion molecules"/>
    <property type="evidence" value="ECO:0007669"/>
    <property type="project" value="TreeGrafter"/>
</dbReference>
<dbReference type="InterPro" id="IPR003599">
    <property type="entry name" value="Ig_sub"/>
</dbReference>
<evidence type="ECO:0000259" key="5">
    <source>
        <dbReference type="PROSITE" id="PS50835"/>
    </source>
</evidence>
<dbReference type="SUPFAM" id="SSF48726">
    <property type="entry name" value="Immunoglobulin"/>
    <property type="match status" value="1"/>
</dbReference>
<evidence type="ECO:0000256" key="1">
    <source>
        <dbReference type="ARBA" id="ARBA00023157"/>
    </source>
</evidence>
<dbReference type="GO" id="GO:0005886">
    <property type="term" value="C:plasma membrane"/>
    <property type="evidence" value="ECO:0007669"/>
    <property type="project" value="TreeGrafter"/>
</dbReference>
<feature type="disulfide bond" evidence="3">
    <location>
        <begin position="352"/>
        <end position="361"/>
    </location>
</feature>
<dbReference type="PANTHER" id="PTHR10075">
    <property type="entry name" value="BASIGIN RELATED"/>
    <property type="match status" value="1"/>
</dbReference>
<dbReference type="SMART" id="SM00181">
    <property type="entry name" value="EGF"/>
    <property type="match status" value="3"/>
</dbReference>
<dbReference type="Proteomes" id="UP000230750">
    <property type="component" value="Unassembled WGS sequence"/>
</dbReference>
<feature type="domain" description="EGF-like" evidence="4">
    <location>
        <begin position="330"/>
        <end position="362"/>
    </location>
</feature>
<dbReference type="OrthoDB" id="10045365at2759"/>
<dbReference type="PROSITE" id="PS01186">
    <property type="entry name" value="EGF_2"/>
    <property type="match status" value="1"/>
</dbReference>
<dbReference type="GO" id="GO:0070593">
    <property type="term" value="P:dendrite self-avoidance"/>
    <property type="evidence" value="ECO:0007669"/>
    <property type="project" value="TreeGrafter"/>
</dbReference>
<sequence>MTTGQLKSDMNFQVSGSLLKDDMAGVGKDCPYHSENERSCLGQGVISSSCCQDSASNEACSYSPEITGVLCCKVPEKPPVITQRFPTRLKVTPGQNWTLSCPAIGSPHPMVNWLKDGRTLHQSDRIFIERETLRIQNVIADDAGEYSCLAANTAGYAREDVILTISHLETKVDVGCMDGTVDGLAHLKDVAACGGSWKGHVSKGKVHCAPGWRVCSHVDWILLKAVSWFDATGINGCYAYDAAVNGGKCTSCVEDSNQSMGGIGRHCSKRRRRQSSCIAEGRIDVYNPLREGGHPSCDYQEGLISGVLCCRIPQLNPPTSGKRRKPGKPGKVKCVQPCLNNGICVGRNRCECPIGYKGATCQLPICDPPCMRGSYCLEPGVCACEPGREAKCALREEAVAISLAKLERKCLRHCRNGGQCFQGHCFCPANTKGRFCQRGNNCKQ</sequence>
<dbReference type="InterPro" id="IPR000742">
    <property type="entry name" value="EGF"/>
</dbReference>
<dbReference type="PROSITE" id="PS50835">
    <property type="entry name" value="IG_LIKE"/>
    <property type="match status" value="1"/>
</dbReference>
<dbReference type="SUPFAM" id="SSF57196">
    <property type="entry name" value="EGF/Laminin"/>
    <property type="match status" value="1"/>
</dbReference>
<feature type="domain" description="Ig-like" evidence="5">
    <location>
        <begin position="78"/>
        <end position="164"/>
    </location>
</feature>
<dbReference type="Gene3D" id="2.60.40.10">
    <property type="entry name" value="Immunoglobulins"/>
    <property type="match status" value="1"/>
</dbReference>
<evidence type="ECO:0000259" key="4">
    <source>
        <dbReference type="PROSITE" id="PS50026"/>
    </source>
</evidence>
<keyword evidence="2" id="KW-0393">Immunoglobulin domain</keyword>
<evidence type="ECO:0000313" key="6">
    <source>
        <dbReference type="EMBL" id="PIK38986.1"/>
    </source>
</evidence>
<dbReference type="GO" id="GO:0007411">
    <property type="term" value="P:axon guidance"/>
    <property type="evidence" value="ECO:0007669"/>
    <property type="project" value="TreeGrafter"/>
</dbReference>
<dbReference type="InterPro" id="IPR013098">
    <property type="entry name" value="Ig_I-set"/>
</dbReference>
<dbReference type="PROSITE" id="PS50026">
    <property type="entry name" value="EGF_3"/>
    <property type="match status" value="1"/>
</dbReference>
<gene>
    <name evidence="6" type="ORF">BSL78_24173</name>
</gene>
<evidence type="ECO:0000313" key="7">
    <source>
        <dbReference type="Proteomes" id="UP000230750"/>
    </source>
</evidence>
<dbReference type="GO" id="GO:0098632">
    <property type="term" value="F:cell-cell adhesion mediator activity"/>
    <property type="evidence" value="ECO:0007669"/>
    <property type="project" value="TreeGrafter"/>
</dbReference>
<feature type="disulfide bond" evidence="3">
    <location>
        <begin position="334"/>
        <end position="344"/>
    </location>
</feature>
<dbReference type="Gene3D" id="2.10.25.10">
    <property type="entry name" value="Laminin"/>
    <property type="match status" value="1"/>
</dbReference>
<dbReference type="PANTHER" id="PTHR10075:SF100">
    <property type="entry name" value="FASCICLIN-2"/>
    <property type="match status" value="1"/>
</dbReference>
<dbReference type="InterPro" id="IPR013783">
    <property type="entry name" value="Ig-like_fold"/>
</dbReference>
<protein>
    <submittedName>
        <fullName evidence="6">Uncharacterized protein</fullName>
    </submittedName>
</protein>
<dbReference type="GO" id="GO:0030424">
    <property type="term" value="C:axon"/>
    <property type="evidence" value="ECO:0007669"/>
    <property type="project" value="TreeGrafter"/>
</dbReference>
<evidence type="ECO:0000256" key="2">
    <source>
        <dbReference type="ARBA" id="ARBA00023319"/>
    </source>
</evidence>
<reference evidence="6 7" key="1">
    <citation type="journal article" date="2017" name="PLoS Biol.">
        <title>The sea cucumber genome provides insights into morphological evolution and visceral regeneration.</title>
        <authorList>
            <person name="Zhang X."/>
            <person name="Sun L."/>
            <person name="Yuan J."/>
            <person name="Sun Y."/>
            <person name="Gao Y."/>
            <person name="Zhang L."/>
            <person name="Li S."/>
            <person name="Dai H."/>
            <person name="Hamel J.F."/>
            <person name="Liu C."/>
            <person name="Yu Y."/>
            <person name="Liu S."/>
            <person name="Lin W."/>
            <person name="Guo K."/>
            <person name="Jin S."/>
            <person name="Xu P."/>
            <person name="Storey K.B."/>
            <person name="Huan P."/>
            <person name="Zhang T."/>
            <person name="Zhou Y."/>
            <person name="Zhang J."/>
            <person name="Lin C."/>
            <person name="Li X."/>
            <person name="Xing L."/>
            <person name="Huo D."/>
            <person name="Sun M."/>
            <person name="Wang L."/>
            <person name="Mercier A."/>
            <person name="Li F."/>
            <person name="Yang H."/>
            <person name="Xiang J."/>
        </authorList>
    </citation>
    <scope>NUCLEOTIDE SEQUENCE [LARGE SCALE GENOMIC DNA]</scope>
    <source>
        <strain evidence="6">Shaxun</strain>
        <tissue evidence="6">Muscle</tissue>
    </source>
</reference>
<dbReference type="InterPro" id="IPR036179">
    <property type="entry name" value="Ig-like_dom_sf"/>
</dbReference>
<name>A0A2G8JT94_STIJA</name>
<dbReference type="EMBL" id="MRZV01001292">
    <property type="protein sequence ID" value="PIK38986.1"/>
    <property type="molecule type" value="Genomic_DNA"/>
</dbReference>
<dbReference type="InterPro" id="IPR007110">
    <property type="entry name" value="Ig-like_dom"/>
</dbReference>
<dbReference type="SMART" id="SM00409">
    <property type="entry name" value="IG"/>
    <property type="match status" value="1"/>
</dbReference>
<comment type="caution">
    <text evidence="6">The sequence shown here is derived from an EMBL/GenBank/DDBJ whole genome shotgun (WGS) entry which is preliminary data.</text>
</comment>
<dbReference type="SMART" id="SM00408">
    <property type="entry name" value="IGc2"/>
    <property type="match status" value="1"/>
</dbReference>
<keyword evidence="7" id="KW-1185">Reference proteome</keyword>
<dbReference type="CDD" id="cd00054">
    <property type="entry name" value="EGF_CA"/>
    <property type="match status" value="1"/>
</dbReference>
<organism evidence="6 7">
    <name type="scientific">Stichopus japonicus</name>
    <name type="common">Sea cucumber</name>
    <dbReference type="NCBI Taxonomy" id="307972"/>
    <lineage>
        <taxon>Eukaryota</taxon>
        <taxon>Metazoa</taxon>
        <taxon>Echinodermata</taxon>
        <taxon>Eleutherozoa</taxon>
        <taxon>Echinozoa</taxon>
        <taxon>Holothuroidea</taxon>
        <taxon>Aspidochirotacea</taxon>
        <taxon>Aspidochirotida</taxon>
        <taxon>Stichopodidae</taxon>
        <taxon>Apostichopus</taxon>
    </lineage>
</organism>
<proteinExistence type="predicted"/>
<comment type="caution">
    <text evidence="3">Lacks conserved residue(s) required for the propagation of feature annotation.</text>
</comment>
<evidence type="ECO:0000256" key="3">
    <source>
        <dbReference type="PROSITE-ProRule" id="PRU00076"/>
    </source>
</evidence>
<dbReference type="FunFam" id="2.60.40.10:FF:000032">
    <property type="entry name" value="palladin isoform X1"/>
    <property type="match status" value="1"/>
</dbReference>
<accession>A0A2G8JT94</accession>
<keyword evidence="1 3" id="KW-1015">Disulfide bond</keyword>
<dbReference type="Pfam" id="PF07679">
    <property type="entry name" value="I-set"/>
    <property type="match status" value="1"/>
</dbReference>
<dbReference type="PROSITE" id="PS00022">
    <property type="entry name" value="EGF_1"/>
    <property type="match status" value="2"/>
</dbReference>
<keyword evidence="3" id="KW-0245">EGF-like domain</keyword>
<dbReference type="InterPro" id="IPR003598">
    <property type="entry name" value="Ig_sub2"/>
</dbReference>